<dbReference type="Pfam" id="PF06233">
    <property type="entry name" value="Usg"/>
    <property type="match status" value="1"/>
</dbReference>
<comment type="caution">
    <text evidence="1">The sequence shown here is derived from an EMBL/GenBank/DDBJ whole genome shotgun (WGS) entry which is preliminary data.</text>
</comment>
<evidence type="ECO:0000313" key="1">
    <source>
        <dbReference type="EMBL" id="MBK1698873.1"/>
    </source>
</evidence>
<name>A0A934QKL0_9PROT</name>
<gene>
    <name evidence="1" type="ORF">CKO21_16630</name>
</gene>
<organism evidence="1 2">
    <name type="scientific">Rhodovibrio salinarum</name>
    <dbReference type="NCBI Taxonomy" id="1087"/>
    <lineage>
        <taxon>Bacteria</taxon>
        <taxon>Pseudomonadati</taxon>
        <taxon>Pseudomonadota</taxon>
        <taxon>Alphaproteobacteria</taxon>
        <taxon>Rhodospirillales</taxon>
        <taxon>Rhodovibrionaceae</taxon>
        <taxon>Rhodovibrio</taxon>
    </lineage>
</organism>
<proteinExistence type="predicted"/>
<sequence length="89" mass="10528">MMARRLGKQLDGYRLTVAEIFYRLPDHPSLLQTFIWQDYDLIPKYPVLHGFLTFWRENLDGELHSVRVASRELVAPDDIRVVDAHYTLQ</sequence>
<keyword evidence="2" id="KW-1185">Reference proteome</keyword>
<protein>
    <submittedName>
        <fullName evidence="1">Uncharacterized protein</fullName>
    </submittedName>
</protein>
<dbReference type="Proteomes" id="UP000778970">
    <property type="component" value="Unassembled WGS sequence"/>
</dbReference>
<dbReference type="AlphaFoldDB" id="A0A934QKL0"/>
<reference evidence="1" key="1">
    <citation type="submission" date="2017-08" db="EMBL/GenBank/DDBJ databases">
        <authorList>
            <person name="Imhoff J.F."/>
            <person name="Rahn T."/>
            <person name="Kuenzel S."/>
            <person name="Neulinger S.C."/>
        </authorList>
    </citation>
    <scope>NUCLEOTIDE SEQUENCE</scope>
    <source>
        <strain evidence="1">DSM 9154</strain>
    </source>
</reference>
<accession>A0A934QKL0</accession>
<evidence type="ECO:0000313" key="2">
    <source>
        <dbReference type="Proteomes" id="UP000778970"/>
    </source>
</evidence>
<dbReference type="InterPro" id="IPR009354">
    <property type="entry name" value="Usg"/>
</dbReference>
<dbReference type="EMBL" id="NRRE01000032">
    <property type="protein sequence ID" value="MBK1698873.1"/>
    <property type="molecule type" value="Genomic_DNA"/>
</dbReference>
<reference evidence="1" key="2">
    <citation type="journal article" date="2020" name="Microorganisms">
        <title>Osmotic Adaptation and Compatible Solute Biosynthesis of Phototrophic Bacteria as Revealed from Genome Analyses.</title>
        <authorList>
            <person name="Imhoff J.F."/>
            <person name="Rahn T."/>
            <person name="Kunzel S."/>
            <person name="Keller A."/>
            <person name="Neulinger S.C."/>
        </authorList>
    </citation>
    <scope>NUCLEOTIDE SEQUENCE</scope>
    <source>
        <strain evidence="1">DSM 9154</strain>
    </source>
</reference>